<feature type="region of interest" description="Disordered" evidence="1">
    <location>
        <begin position="28"/>
        <end position="79"/>
    </location>
</feature>
<reference evidence="2 3" key="1">
    <citation type="submission" date="2018-06" db="EMBL/GenBank/DDBJ databases">
        <authorList>
            <consortium name="Pathogen Informatics"/>
            <person name="Doyle S."/>
        </authorList>
    </citation>
    <scope>NUCLEOTIDE SEQUENCE [LARGE SCALE GENOMIC DNA]</scope>
    <source>
        <strain evidence="2 3">NCTC13316</strain>
    </source>
</reference>
<dbReference type="AlphaFoldDB" id="A0A378JQ69"/>
<gene>
    <name evidence="2" type="ORF">NCTC13316_02953</name>
</gene>
<name>A0A378JQ69_9GAMM</name>
<evidence type="ECO:0000256" key="1">
    <source>
        <dbReference type="SAM" id="MobiDB-lite"/>
    </source>
</evidence>
<evidence type="ECO:0000313" key="3">
    <source>
        <dbReference type="Proteomes" id="UP000254794"/>
    </source>
</evidence>
<feature type="compositionally biased region" description="Basic and acidic residues" evidence="1">
    <location>
        <begin position="41"/>
        <end position="52"/>
    </location>
</feature>
<dbReference type="OrthoDB" id="10011326at2"/>
<proteinExistence type="predicted"/>
<dbReference type="RefSeq" id="WP_115332352.1">
    <property type="nucleotide sequence ID" value="NZ_CAAAHP010000003.1"/>
</dbReference>
<protein>
    <submittedName>
        <fullName evidence="2">Uncharacterized protein</fullName>
    </submittedName>
</protein>
<sequence>MASSPSPADTMGMLSPLSCNSVQATMEEAMKALFQDDDSNKEESSDKKESKKSSNPMDSFNNDFMKQSDGLSGGGDAAAGVDASELAEVAMVL</sequence>
<feature type="compositionally biased region" description="Polar residues" evidence="1">
    <location>
        <begin position="56"/>
        <end position="65"/>
    </location>
</feature>
<dbReference type="Proteomes" id="UP000254794">
    <property type="component" value="Unassembled WGS sequence"/>
</dbReference>
<dbReference type="EMBL" id="UGOD01000001">
    <property type="protein sequence ID" value="STX52828.1"/>
    <property type="molecule type" value="Genomic_DNA"/>
</dbReference>
<organism evidence="2 3">
    <name type="scientific">Legionella busanensis</name>
    <dbReference type="NCBI Taxonomy" id="190655"/>
    <lineage>
        <taxon>Bacteria</taxon>
        <taxon>Pseudomonadati</taxon>
        <taxon>Pseudomonadota</taxon>
        <taxon>Gammaproteobacteria</taxon>
        <taxon>Legionellales</taxon>
        <taxon>Legionellaceae</taxon>
        <taxon>Legionella</taxon>
    </lineage>
</organism>
<evidence type="ECO:0000313" key="2">
    <source>
        <dbReference type="EMBL" id="STX52828.1"/>
    </source>
</evidence>
<keyword evidence="3" id="KW-1185">Reference proteome</keyword>
<accession>A0A378JQ69</accession>